<evidence type="ECO:0000313" key="2">
    <source>
        <dbReference type="Proteomes" id="UP001383192"/>
    </source>
</evidence>
<accession>A0AAW0DYG5</accession>
<dbReference type="EMBL" id="JAYKXP010000007">
    <property type="protein sequence ID" value="KAK7056322.1"/>
    <property type="molecule type" value="Genomic_DNA"/>
</dbReference>
<dbReference type="AlphaFoldDB" id="A0AAW0DYG5"/>
<organism evidence="1 2">
    <name type="scientific">Paramarasmius palmivorus</name>
    <dbReference type="NCBI Taxonomy" id="297713"/>
    <lineage>
        <taxon>Eukaryota</taxon>
        <taxon>Fungi</taxon>
        <taxon>Dikarya</taxon>
        <taxon>Basidiomycota</taxon>
        <taxon>Agaricomycotina</taxon>
        <taxon>Agaricomycetes</taxon>
        <taxon>Agaricomycetidae</taxon>
        <taxon>Agaricales</taxon>
        <taxon>Marasmiineae</taxon>
        <taxon>Marasmiaceae</taxon>
        <taxon>Paramarasmius</taxon>
    </lineage>
</organism>
<proteinExistence type="predicted"/>
<gene>
    <name evidence="1" type="ORF">VNI00_002875</name>
</gene>
<dbReference type="Proteomes" id="UP001383192">
    <property type="component" value="Unassembled WGS sequence"/>
</dbReference>
<evidence type="ECO:0000313" key="1">
    <source>
        <dbReference type="EMBL" id="KAK7056322.1"/>
    </source>
</evidence>
<sequence>MAMLYQTGQSLQGRGHQGGSITNVRHYLPVNVPVDGQQGQYVQPRDHAQHQLDLSLLDMVESRSSQLGLQHGEGNYSTMPGSGQAGSLSIATMYSAPGYINNVGDQEMYISPGHPRPQIQNALEAVPSLQSPFAVQTNMQNTSAYAKWTRENRYLYAHRNEIDYLSSVLGRGLPSVSPVDMTLANELSQGQIQGAAPLQKIQDQVSSPPYNNMSVQKRHIDKPVTKARRNEHVTANASSLDPVNRITEKQGAKFRCPKQFAMFNLFMQRLPVRLRHNFQACVRSSPNFCQKELAKELIRLMLNERIPVKYLEDGIRDFATALSEKSPGDEERVKWDSYMGIWAGETIITYHEMQDLATETNSPAIFDNMMKLAQFMRVLFDNGYIRPVSMLGFLTQLVFNSTPHPSRLQIVKELVMSRRSEEIFASNQSTFKKEWSVALLVAYLSVENLVSIMDIIHRLGLKN</sequence>
<comment type="caution">
    <text evidence="1">The sequence shown here is derived from an EMBL/GenBank/DDBJ whole genome shotgun (WGS) entry which is preliminary data.</text>
</comment>
<keyword evidence="2" id="KW-1185">Reference proteome</keyword>
<protein>
    <submittedName>
        <fullName evidence="1">Uncharacterized protein</fullName>
    </submittedName>
</protein>
<reference evidence="1 2" key="1">
    <citation type="submission" date="2024-01" db="EMBL/GenBank/DDBJ databases">
        <title>A draft genome for a cacao thread blight-causing isolate of Paramarasmius palmivorus.</title>
        <authorList>
            <person name="Baruah I.K."/>
            <person name="Bukari Y."/>
            <person name="Amoako-Attah I."/>
            <person name="Meinhardt L.W."/>
            <person name="Bailey B.A."/>
            <person name="Cohen S.P."/>
        </authorList>
    </citation>
    <scope>NUCLEOTIDE SEQUENCE [LARGE SCALE GENOMIC DNA]</scope>
    <source>
        <strain evidence="1 2">GH-12</strain>
    </source>
</reference>
<name>A0AAW0DYG5_9AGAR</name>